<sequence>MGHHGIQRATLTVVHDPRALCSAIPNVNSHARSGATNDVLLIGSRNRSIATTTGSYGIAHAEGATPELNAREAYSQFEAD</sequence>
<reference evidence="1 2" key="1">
    <citation type="submission" date="2019-12" db="EMBL/GenBank/DDBJ databases">
        <authorList>
            <person name="Alioto T."/>
            <person name="Alioto T."/>
            <person name="Gomez Garrido J."/>
        </authorList>
    </citation>
    <scope>NUCLEOTIDE SEQUENCE [LARGE SCALE GENOMIC DNA]</scope>
</reference>
<evidence type="ECO:0000313" key="2">
    <source>
        <dbReference type="Proteomes" id="UP000594638"/>
    </source>
</evidence>
<dbReference type="Proteomes" id="UP000594638">
    <property type="component" value="Unassembled WGS sequence"/>
</dbReference>
<accession>A0A8S0TKN9</accession>
<dbReference type="AlphaFoldDB" id="A0A8S0TKN9"/>
<dbReference type="EMBL" id="CACTIH010007260">
    <property type="protein sequence ID" value="CAA3006500.1"/>
    <property type="molecule type" value="Genomic_DNA"/>
</dbReference>
<comment type="caution">
    <text evidence="1">The sequence shown here is derived from an EMBL/GenBank/DDBJ whole genome shotgun (WGS) entry which is preliminary data.</text>
</comment>
<dbReference type="Gramene" id="OE9A007889T1">
    <property type="protein sequence ID" value="OE9A007889C1"/>
    <property type="gene ID" value="OE9A007889"/>
</dbReference>
<proteinExistence type="predicted"/>
<protein>
    <submittedName>
        <fullName evidence="1">Uncharacterized protein</fullName>
    </submittedName>
</protein>
<organism evidence="1 2">
    <name type="scientific">Olea europaea subsp. europaea</name>
    <dbReference type="NCBI Taxonomy" id="158383"/>
    <lineage>
        <taxon>Eukaryota</taxon>
        <taxon>Viridiplantae</taxon>
        <taxon>Streptophyta</taxon>
        <taxon>Embryophyta</taxon>
        <taxon>Tracheophyta</taxon>
        <taxon>Spermatophyta</taxon>
        <taxon>Magnoliopsida</taxon>
        <taxon>eudicotyledons</taxon>
        <taxon>Gunneridae</taxon>
        <taxon>Pentapetalae</taxon>
        <taxon>asterids</taxon>
        <taxon>lamiids</taxon>
        <taxon>Lamiales</taxon>
        <taxon>Oleaceae</taxon>
        <taxon>Oleeae</taxon>
        <taxon>Olea</taxon>
    </lineage>
</organism>
<gene>
    <name evidence="1" type="ORF">OLEA9_A007889</name>
</gene>
<name>A0A8S0TKN9_OLEEU</name>
<keyword evidence="2" id="KW-1185">Reference proteome</keyword>
<evidence type="ECO:0000313" key="1">
    <source>
        <dbReference type="EMBL" id="CAA3006500.1"/>
    </source>
</evidence>